<proteinExistence type="predicted"/>
<name>A0ABR0B2F8_9CRUS</name>
<feature type="region of interest" description="Disordered" evidence="1">
    <location>
        <begin position="561"/>
        <end position="670"/>
    </location>
</feature>
<evidence type="ECO:0000256" key="1">
    <source>
        <dbReference type="SAM" id="MobiDB-lite"/>
    </source>
</evidence>
<evidence type="ECO:0000313" key="2">
    <source>
        <dbReference type="EMBL" id="KAK4035883.1"/>
    </source>
</evidence>
<gene>
    <name evidence="2" type="ORF">OUZ56_027962</name>
</gene>
<keyword evidence="3" id="KW-1185">Reference proteome</keyword>
<feature type="compositionally biased region" description="Basic and acidic residues" evidence="1">
    <location>
        <begin position="638"/>
        <end position="653"/>
    </location>
</feature>
<reference evidence="2 3" key="1">
    <citation type="journal article" date="2023" name="Nucleic Acids Res.">
        <title>The hologenome of Daphnia magna reveals possible DNA methylation and microbiome-mediated evolution of the host genome.</title>
        <authorList>
            <person name="Chaturvedi A."/>
            <person name="Li X."/>
            <person name="Dhandapani V."/>
            <person name="Marshall H."/>
            <person name="Kissane S."/>
            <person name="Cuenca-Cambronero M."/>
            <person name="Asole G."/>
            <person name="Calvet F."/>
            <person name="Ruiz-Romero M."/>
            <person name="Marangio P."/>
            <person name="Guigo R."/>
            <person name="Rago D."/>
            <person name="Mirbahai L."/>
            <person name="Eastwood N."/>
            <person name="Colbourne J.K."/>
            <person name="Zhou J."/>
            <person name="Mallon E."/>
            <person name="Orsini L."/>
        </authorList>
    </citation>
    <scope>NUCLEOTIDE SEQUENCE [LARGE SCALE GENOMIC DNA]</scope>
    <source>
        <strain evidence="2">LRV0_1</strain>
    </source>
</reference>
<feature type="compositionally biased region" description="Basic residues" evidence="1">
    <location>
        <begin position="577"/>
        <end position="587"/>
    </location>
</feature>
<protein>
    <submittedName>
        <fullName evidence="2">Uncharacterized protein</fullName>
    </submittedName>
</protein>
<feature type="region of interest" description="Disordered" evidence="1">
    <location>
        <begin position="403"/>
        <end position="430"/>
    </location>
</feature>
<feature type="compositionally biased region" description="Polar residues" evidence="1">
    <location>
        <begin position="656"/>
        <end position="670"/>
    </location>
</feature>
<sequence length="670" mass="73717">MSQLDIYEFLKLMIAERKNDSCFFSVSEPSDLYNLEMSMTGRQSVIHGYFDEISKHWITYLMAWIEVLKMVDDRTAAEKVKSILEKLISKKKTPLDVKVSSFTAPTFLNRGNRPPRPGDMSKTEYFASTMITLNLYRCMTKFLGPVLRDRQLEREGQVRTDSEIDTQNLLFDLLDEWRVNNGNRPDFQADIAKIETARQGRNKICHAPGHVAIRTAQRWDNTTKVTVTTNIKPLPGTKKTLEDFVRKPFKAAPVPASTYKAPADHLAPKTKPQTKIVKKAIAKEVTEIKKVLPFRANPVPASTYKPHIALFTAGRSANNGKLKGANIAQMASPENKNTPVVVFDVQPLDDVTVCDATNPAEASMAAETTRLDTLDEPDMSQQETSVAINPDEVFDDVSDVDTTPEITPNVTVSSPKDSVVQDDPLATTSPSVINSELAGAATVDIEDTLTENTSVVTCDEQATDGITFADASDTSEKSMAAEEASIKSLVEDEAVVSQENLPVAIIPEAGLDEAIVQDESLAIACDKPCLSSPVLAEVSDVIQQEPAFAPVVTDALANEVPVKKGKKQRSQNDNASPKKKLPKRAKGSKASAKPCVRDDFIKQEPSVASVVPTPDGKDAPVERDKKHKPHYGNAWYQKKMEKRLNERTQRAALKETAQSVETPTVQESAH</sequence>
<evidence type="ECO:0000313" key="3">
    <source>
        <dbReference type="Proteomes" id="UP001234178"/>
    </source>
</evidence>
<dbReference type="EMBL" id="JAOYFB010000040">
    <property type="protein sequence ID" value="KAK4035883.1"/>
    <property type="molecule type" value="Genomic_DNA"/>
</dbReference>
<accession>A0ABR0B2F8</accession>
<feature type="compositionally biased region" description="Polar residues" evidence="1">
    <location>
        <begin position="403"/>
        <end position="416"/>
    </location>
</feature>
<comment type="caution">
    <text evidence="2">The sequence shown here is derived from an EMBL/GenBank/DDBJ whole genome shotgun (WGS) entry which is preliminary data.</text>
</comment>
<dbReference type="Proteomes" id="UP001234178">
    <property type="component" value="Unassembled WGS sequence"/>
</dbReference>
<organism evidence="2 3">
    <name type="scientific">Daphnia magna</name>
    <dbReference type="NCBI Taxonomy" id="35525"/>
    <lineage>
        <taxon>Eukaryota</taxon>
        <taxon>Metazoa</taxon>
        <taxon>Ecdysozoa</taxon>
        <taxon>Arthropoda</taxon>
        <taxon>Crustacea</taxon>
        <taxon>Branchiopoda</taxon>
        <taxon>Diplostraca</taxon>
        <taxon>Cladocera</taxon>
        <taxon>Anomopoda</taxon>
        <taxon>Daphniidae</taxon>
        <taxon>Daphnia</taxon>
    </lineage>
</organism>
<feature type="compositionally biased region" description="Basic and acidic residues" evidence="1">
    <location>
        <begin position="615"/>
        <end position="624"/>
    </location>
</feature>